<name>A0A4V5PCX8_MONMO</name>
<keyword evidence="10" id="KW-1133">Transmembrane helix</keyword>
<evidence type="ECO:0000256" key="2">
    <source>
        <dbReference type="ARBA" id="ARBA00010535"/>
    </source>
</evidence>
<dbReference type="EC" id="7.1.1.2" evidence="3"/>
<keyword evidence="6" id="KW-0679">Respiratory chain</keyword>
<keyword evidence="12" id="KW-0472">Membrane</keyword>
<keyword evidence="11 15" id="KW-0520">NAD</keyword>
<sequence>MQLRKGPSIVGPYGLLQPIADAVKLFIKEWLLPATSSISILIIAPILATPNHTSPPTPSLIDAWGVIYTSYIKPGCILHMIPMGLQLKIHTNRGPTSSSTISHMKICQRYHDKYLHDNLTPRSIPQPIHTRTLYNQFYHQNTSPSYEFKHPILDSDMINTFTLKKFPTTNASPMRMTHLITYYNIKHPSTNIRLTKDFD</sequence>
<dbReference type="PROSITE" id="PS00667">
    <property type="entry name" value="COMPLEX1_ND1_1"/>
    <property type="match status" value="1"/>
</dbReference>
<comment type="similarity">
    <text evidence="2 15">Belongs to the complex I subunit 1 family.</text>
</comment>
<dbReference type="AlphaFoldDB" id="A0A4V5PCX8"/>
<dbReference type="InterPro" id="IPR018086">
    <property type="entry name" value="NADH_UbQ_OxRdtase_su1_CS"/>
</dbReference>
<organism evidence="16 17">
    <name type="scientific">Monodon monoceros</name>
    <name type="common">Narwhal</name>
    <name type="synonym">Ceratodon monodon</name>
    <dbReference type="NCBI Taxonomy" id="40151"/>
    <lineage>
        <taxon>Eukaryota</taxon>
        <taxon>Metazoa</taxon>
        <taxon>Chordata</taxon>
        <taxon>Craniata</taxon>
        <taxon>Vertebrata</taxon>
        <taxon>Euteleostomi</taxon>
        <taxon>Mammalia</taxon>
        <taxon>Eutheria</taxon>
        <taxon>Laurasiatheria</taxon>
        <taxon>Artiodactyla</taxon>
        <taxon>Whippomorpha</taxon>
        <taxon>Cetacea</taxon>
        <taxon>Odontoceti</taxon>
        <taxon>Monodontidae</taxon>
        <taxon>Monodon</taxon>
    </lineage>
</organism>
<evidence type="ECO:0000256" key="3">
    <source>
        <dbReference type="ARBA" id="ARBA00012944"/>
    </source>
</evidence>
<evidence type="ECO:0000256" key="1">
    <source>
        <dbReference type="ARBA" id="ARBA00004141"/>
    </source>
</evidence>
<dbReference type="InterPro" id="IPR001694">
    <property type="entry name" value="NADH_UbQ_OxRdtase_su1/FPO"/>
</dbReference>
<evidence type="ECO:0000313" key="17">
    <source>
        <dbReference type="Proteomes" id="UP000308365"/>
    </source>
</evidence>
<dbReference type="GO" id="GO:0009060">
    <property type="term" value="P:aerobic respiration"/>
    <property type="evidence" value="ECO:0007669"/>
    <property type="project" value="TreeGrafter"/>
</dbReference>
<evidence type="ECO:0000256" key="15">
    <source>
        <dbReference type="RuleBase" id="RU000471"/>
    </source>
</evidence>
<evidence type="ECO:0000313" key="16">
    <source>
        <dbReference type="EMBL" id="TKC51900.1"/>
    </source>
</evidence>
<dbReference type="GO" id="GO:0005743">
    <property type="term" value="C:mitochondrial inner membrane"/>
    <property type="evidence" value="ECO:0007669"/>
    <property type="project" value="UniProtKB-SubCell"/>
</dbReference>
<proteinExistence type="inferred from homology"/>
<dbReference type="GO" id="GO:0003954">
    <property type="term" value="F:NADH dehydrogenase activity"/>
    <property type="evidence" value="ECO:0007669"/>
    <property type="project" value="TreeGrafter"/>
</dbReference>
<reference evidence="17" key="1">
    <citation type="journal article" date="2019" name="IScience">
        <title>Narwhal Genome Reveals Long-Term Low Genetic Diversity despite Current Large Abundance Size.</title>
        <authorList>
            <person name="Westbury M.V."/>
            <person name="Petersen B."/>
            <person name="Garde E."/>
            <person name="Heide-Jorgensen M.P."/>
            <person name="Lorenzen E.D."/>
        </authorList>
    </citation>
    <scope>NUCLEOTIDE SEQUENCE [LARGE SCALE GENOMIC DNA]</scope>
</reference>
<dbReference type="Pfam" id="PF00146">
    <property type="entry name" value="NADHdh"/>
    <property type="match status" value="1"/>
</dbReference>
<feature type="non-terminal residue" evidence="16">
    <location>
        <position position="199"/>
    </location>
</feature>
<evidence type="ECO:0000256" key="7">
    <source>
        <dbReference type="ARBA" id="ARBA00022692"/>
    </source>
</evidence>
<evidence type="ECO:0000256" key="12">
    <source>
        <dbReference type="ARBA" id="ARBA00023136"/>
    </source>
</evidence>
<keyword evidence="9" id="KW-0249">Electron transport</keyword>
<dbReference type="PANTHER" id="PTHR11432">
    <property type="entry name" value="NADH DEHYDROGENASE SUBUNIT 1"/>
    <property type="match status" value="1"/>
</dbReference>
<evidence type="ECO:0000256" key="11">
    <source>
        <dbReference type="ARBA" id="ARBA00023027"/>
    </source>
</evidence>
<evidence type="ECO:0000256" key="6">
    <source>
        <dbReference type="ARBA" id="ARBA00022660"/>
    </source>
</evidence>
<gene>
    <name evidence="16" type="ORF">EI555_021437</name>
</gene>
<evidence type="ECO:0000256" key="8">
    <source>
        <dbReference type="ARBA" id="ARBA00022967"/>
    </source>
</evidence>
<accession>A0A4V5PCX8</accession>
<comment type="subcellular location">
    <subcellularLocation>
        <location evidence="1">Membrane</location>
        <topology evidence="1">Multi-pass membrane protein</topology>
    </subcellularLocation>
    <subcellularLocation>
        <location evidence="15">Mitochondrion inner membrane</location>
        <topology evidence="15">Multi-pass membrane protein</topology>
    </subcellularLocation>
</comment>
<comment type="catalytic activity">
    <reaction evidence="14">
        <text>a ubiquinone + NADH + 5 H(+)(in) = a ubiquinol + NAD(+) + 4 H(+)(out)</text>
        <dbReference type="Rhea" id="RHEA:29091"/>
        <dbReference type="Rhea" id="RHEA-COMP:9565"/>
        <dbReference type="Rhea" id="RHEA-COMP:9566"/>
        <dbReference type="ChEBI" id="CHEBI:15378"/>
        <dbReference type="ChEBI" id="CHEBI:16389"/>
        <dbReference type="ChEBI" id="CHEBI:17976"/>
        <dbReference type="ChEBI" id="CHEBI:57540"/>
        <dbReference type="ChEBI" id="CHEBI:57945"/>
        <dbReference type="EC" id="7.1.1.2"/>
    </reaction>
</comment>
<dbReference type="PANTHER" id="PTHR11432:SF3">
    <property type="entry name" value="NADH-UBIQUINONE OXIDOREDUCTASE CHAIN 1"/>
    <property type="match status" value="1"/>
</dbReference>
<evidence type="ECO:0000256" key="14">
    <source>
        <dbReference type="ARBA" id="ARBA00049551"/>
    </source>
</evidence>
<evidence type="ECO:0000256" key="4">
    <source>
        <dbReference type="ARBA" id="ARBA00021009"/>
    </source>
</evidence>
<keyword evidence="7 15" id="KW-0812">Transmembrane</keyword>
<keyword evidence="5" id="KW-0813">Transport</keyword>
<evidence type="ECO:0000256" key="10">
    <source>
        <dbReference type="ARBA" id="ARBA00022989"/>
    </source>
</evidence>
<keyword evidence="8" id="KW-1278">Translocase</keyword>
<dbReference type="GO" id="GO:0008137">
    <property type="term" value="F:NADH dehydrogenase (ubiquinone) activity"/>
    <property type="evidence" value="ECO:0007669"/>
    <property type="project" value="UniProtKB-EC"/>
</dbReference>
<dbReference type="Proteomes" id="UP000308365">
    <property type="component" value="Unassembled WGS sequence"/>
</dbReference>
<evidence type="ECO:0000256" key="9">
    <source>
        <dbReference type="ARBA" id="ARBA00022982"/>
    </source>
</evidence>
<evidence type="ECO:0000256" key="5">
    <source>
        <dbReference type="ARBA" id="ARBA00022448"/>
    </source>
</evidence>
<evidence type="ECO:0000256" key="13">
    <source>
        <dbReference type="ARBA" id="ARBA00031024"/>
    </source>
</evidence>
<comment type="caution">
    <text evidence="16">The sequence shown here is derived from an EMBL/GenBank/DDBJ whole genome shotgun (WGS) entry which is preliminary data.</text>
</comment>
<dbReference type="EMBL" id="RWIC01000043">
    <property type="protein sequence ID" value="TKC51900.1"/>
    <property type="molecule type" value="Genomic_DNA"/>
</dbReference>
<protein>
    <recommendedName>
        <fullName evidence="4">NADH-ubiquinone oxidoreductase chain 1</fullName>
        <ecNumber evidence="3">7.1.1.2</ecNumber>
    </recommendedName>
    <alternativeName>
        <fullName evidence="13">NADH dehydrogenase subunit 1</fullName>
    </alternativeName>
</protein>